<accession>A0A7J5A6K2</accession>
<name>A0A7J5A6K2_9FLAO</name>
<dbReference type="Proteomes" id="UP000467305">
    <property type="component" value="Unassembled WGS sequence"/>
</dbReference>
<gene>
    <name evidence="1" type="ORF">F7018_17580</name>
</gene>
<comment type="caution">
    <text evidence="1">The sequence shown here is derived from an EMBL/GenBank/DDBJ whole genome shotgun (WGS) entry which is preliminary data.</text>
</comment>
<dbReference type="RefSeq" id="WP_150901414.1">
    <property type="nucleotide sequence ID" value="NZ_WAAU01000037.1"/>
</dbReference>
<organism evidence="1 2">
    <name type="scientific">Tenacibaculum aiptasiae</name>
    <dbReference type="NCBI Taxonomy" id="426481"/>
    <lineage>
        <taxon>Bacteria</taxon>
        <taxon>Pseudomonadati</taxon>
        <taxon>Bacteroidota</taxon>
        <taxon>Flavobacteriia</taxon>
        <taxon>Flavobacteriales</taxon>
        <taxon>Flavobacteriaceae</taxon>
        <taxon>Tenacibaculum</taxon>
    </lineage>
</organism>
<dbReference type="AlphaFoldDB" id="A0A7J5A6K2"/>
<reference evidence="1 2" key="1">
    <citation type="submission" date="2019-09" db="EMBL/GenBank/DDBJ databases">
        <authorList>
            <person name="Cao W.R."/>
        </authorList>
    </citation>
    <scope>NUCLEOTIDE SEQUENCE [LARGE SCALE GENOMIC DNA]</scope>
    <source>
        <strain evidence="2">a4</strain>
    </source>
</reference>
<evidence type="ECO:0000313" key="2">
    <source>
        <dbReference type="Proteomes" id="UP000467305"/>
    </source>
</evidence>
<evidence type="ECO:0008006" key="3">
    <source>
        <dbReference type="Google" id="ProtNLM"/>
    </source>
</evidence>
<protein>
    <recommendedName>
        <fullName evidence="3">DUF4890 domain-containing protein</fullName>
    </recommendedName>
</protein>
<dbReference type="EMBL" id="WAAU01000037">
    <property type="protein sequence ID" value="KAB1153158.1"/>
    <property type="molecule type" value="Genomic_DNA"/>
</dbReference>
<evidence type="ECO:0000313" key="1">
    <source>
        <dbReference type="EMBL" id="KAB1153158.1"/>
    </source>
</evidence>
<keyword evidence="2" id="KW-1185">Reference proteome</keyword>
<proteinExistence type="predicted"/>
<sequence>MKVLKKITIVIVLMISTIGFSQSKLEKFKAIPAEEMAKKKTDLMKDKLSLSEEQTKEIFRINLDAFKARKKVIENSSMFSIRNKMKAVGKEEYLKLEEVLSGIQLKKYNSKIKKELKEAMSNWMEQWNKE</sequence>